<dbReference type="Gene3D" id="1.20.120.450">
    <property type="entry name" value="dinb family like domain"/>
    <property type="match status" value="1"/>
</dbReference>
<feature type="domain" description="DinB-like" evidence="1">
    <location>
        <begin position="31"/>
        <end position="164"/>
    </location>
</feature>
<dbReference type="Proteomes" id="UP001178662">
    <property type="component" value="Chromosome"/>
</dbReference>
<dbReference type="InterPro" id="IPR034660">
    <property type="entry name" value="DinB/YfiT-like"/>
</dbReference>
<sequence>MLRPSIEEYPVFFDKYVQKVSDGEIEEVLNEQLSDALALLSGVDDARGNYRYGPDKWTLKEVIGHINDCERIMSYRLLRIARGDKTPMQSFDENQYVNAAIFNQLSLTQLIEEFTLIRKATIALIRGITDEAYSRTGTVSDHPMSARALAYVVAGHEKHHMLIIKERYLA</sequence>
<evidence type="ECO:0000259" key="1">
    <source>
        <dbReference type="Pfam" id="PF12867"/>
    </source>
</evidence>
<dbReference type="EMBL" id="CP119317">
    <property type="protein sequence ID" value="WEK55897.1"/>
    <property type="molecule type" value="Genomic_DNA"/>
</dbReference>
<dbReference type="SUPFAM" id="SSF109854">
    <property type="entry name" value="DinB/YfiT-like putative metalloenzymes"/>
    <property type="match status" value="1"/>
</dbReference>
<proteinExistence type="predicted"/>
<dbReference type="AlphaFoldDB" id="A0AA95JEB5"/>
<name>A0AA95JEB5_9BACL</name>
<dbReference type="InterPro" id="IPR024775">
    <property type="entry name" value="DinB-like"/>
</dbReference>
<dbReference type="Pfam" id="PF12867">
    <property type="entry name" value="DinB_2"/>
    <property type="match status" value="1"/>
</dbReference>
<gene>
    <name evidence="2" type="ORF">P0Y55_07585</name>
</gene>
<organism evidence="2 3">
    <name type="scientific">Candidatus Cohnella colombiensis</name>
    <dbReference type="NCBI Taxonomy" id="3121368"/>
    <lineage>
        <taxon>Bacteria</taxon>
        <taxon>Bacillati</taxon>
        <taxon>Bacillota</taxon>
        <taxon>Bacilli</taxon>
        <taxon>Bacillales</taxon>
        <taxon>Paenibacillaceae</taxon>
        <taxon>Cohnella</taxon>
    </lineage>
</organism>
<protein>
    <submittedName>
        <fullName evidence="2">DinB family protein</fullName>
    </submittedName>
</protein>
<reference evidence="2" key="1">
    <citation type="submission" date="2023-03" db="EMBL/GenBank/DDBJ databases">
        <title>Andean soil-derived lignocellulolytic bacterial consortium as a source of novel taxa and putative plastic-active enzymes.</title>
        <authorList>
            <person name="Diaz-Garcia L."/>
            <person name="Chuvochina M."/>
            <person name="Feuerriegel G."/>
            <person name="Bunk B."/>
            <person name="Sproer C."/>
            <person name="Streit W.R."/>
            <person name="Rodriguez L.M."/>
            <person name="Overmann J."/>
            <person name="Jimenez D.J."/>
        </authorList>
    </citation>
    <scope>NUCLEOTIDE SEQUENCE</scope>
    <source>
        <strain evidence="2">MAG 2441</strain>
    </source>
</reference>
<evidence type="ECO:0000313" key="2">
    <source>
        <dbReference type="EMBL" id="WEK55897.1"/>
    </source>
</evidence>
<evidence type="ECO:0000313" key="3">
    <source>
        <dbReference type="Proteomes" id="UP001178662"/>
    </source>
</evidence>
<keyword evidence="3" id="KW-1185">Reference proteome</keyword>
<accession>A0AA95JEB5</accession>